<feature type="region of interest" description="Disordered" evidence="5">
    <location>
        <begin position="432"/>
        <end position="451"/>
    </location>
</feature>
<dbReference type="Pfam" id="PF13901">
    <property type="entry name" value="RH_dom"/>
    <property type="match status" value="1"/>
</dbReference>
<keyword evidence="2" id="KW-0677">Repeat</keyword>
<dbReference type="InterPro" id="IPR001683">
    <property type="entry name" value="PX_dom"/>
</dbReference>
<reference evidence="7 8" key="1">
    <citation type="journal article" date="2020" name="bioRxiv">
        <title>Sequence and annotation of 42 cannabis genomes reveals extensive copy number variation in cannabinoid synthesis and pathogen resistance genes.</title>
        <authorList>
            <person name="Mckernan K.J."/>
            <person name="Helbert Y."/>
            <person name="Kane L.T."/>
            <person name="Ebling H."/>
            <person name="Zhang L."/>
            <person name="Liu B."/>
            <person name="Eaton Z."/>
            <person name="Mclaughlin S."/>
            <person name="Kingan S."/>
            <person name="Baybayan P."/>
            <person name="Concepcion G."/>
            <person name="Jordan M."/>
            <person name="Riva A."/>
            <person name="Barbazuk W."/>
            <person name="Harkins T."/>
        </authorList>
    </citation>
    <scope>NUCLEOTIDE SEQUENCE [LARGE SCALE GENOMIC DNA]</scope>
    <source>
        <strain evidence="8">cv. Jamaican Lion 4</strain>
        <tissue evidence="7">Leaf</tissue>
    </source>
</reference>
<name>A0A7J6EUZ5_CANSA</name>
<dbReference type="InterPro" id="IPR025258">
    <property type="entry name" value="RH_dom"/>
</dbReference>
<dbReference type="CDD" id="cd06093">
    <property type="entry name" value="PX_domain"/>
    <property type="match status" value="1"/>
</dbReference>
<dbReference type="SMART" id="SM01175">
    <property type="entry name" value="DUF4206"/>
    <property type="match status" value="1"/>
</dbReference>
<feature type="region of interest" description="Disordered" evidence="5">
    <location>
        <begin position="242"/>
        <end position="279"/>
    </location>
</feature>
<keyword evidence="8" id="KW-1185">Reference proteome</keyword>
<sequence>MINGEPSDSFLLLRDQISDDGDACSSRYSSCGESEFDRYCSANSVMGTPSMCSTVTVFNDFGESEFGSSRNLGFGEEESGGLENFSLGGKVENGREEIKSLVGDRKIEFCNVNSMNYSSSGFELYGGDEFDLGAPAVNELMSWKVEEGESSSALEGVSEFEDDLVKGDCGETSIPKSSVEEIGVAGDDSAEQICTQETNYSVSGGSGSRISGEVEKCCLDPIASGKNESGFDGLKPETLCSDDIKEREIQDDSASSRNEYSEGEDSMYNYGTDDEDKSGYNYQRNELYRQEAKMKNENPLQINSSVAFGSDDWDDFVQESGETQKASHLFTMSASQNLAENNIETKRELLDYSPATSVGFSIDRQTEKGKNLTEMPFPSNQAEGDYTLDDIVNNSEGPAHSLNFSELEDVKDISVASCQVQGSHDLFEVSKSSFTTPPSLSKSHETEQEKASLVSCTNDQVRGVDEMPNEPKNSGLDPLEENLAVKTCFSNMNDDMSQKNQNANIVESININDSRILENQALGNSKIKLDHLDDNSAKLSSLSTVPSRNMKSDFFKDYKPKTDLSSFGNDARKSFPVLKSVGTHPAVVKTNDIELKDSYDDVVLEMEEILLDSSESPGAWFPHSNRGFQSHLSLPLRDGGSSASTSGKEDAHPFIQQPLRIDEIEVVGARQKKGDVSFSERLVGVKEYTVYKIRVLSGKDQWEVERRYRDFFTLYRRLKTLCASQGWILPSIWASVEKESRKIFGNASPDVVSERSILIQECLHSIIHPKFFNTSPSALIWFLCPQDSVPSSPGSHMMAPQSNSRGNRENISTLGKTIALIVEIQPYKSMKQMLEAQHYTCAGCYKHFDDGKTLIRDFAQTFGWGKPRLCEYTSQLFCSFCHTNETAVLPARVLHNWDFTEYPVSQLAKSYLDSIHDQPMLCVSAVNPFLFSKVPALHHVMVIRRKIGTILSYVRCSFKGSINKGLGSRRYLLESNDFFALRDLIDLSKGAFAVLPVMVETVLKKILAHITEQCLVCCDAGVPCSARQACSDPSSLIFPFQEGDVEKCPSCESVFHKHCFKKLTDCPCGAHLRIDDTRPLTKRVSRSKASGESSGALDLLGKGLSSGLNVGFLSGLFTKTKPDNLGVHKNSDNVILMGSMPSTSL</sequence>
<dbReference type="EMBL" id="JAATIQ010000330">
    <property type="protein sequence ID" value="KAF4361500.1"/>
    <property type="molecule type" value="Genomic_DNA"/>
</dbReference>
<dbReference type="GO" id="GO:0035091">
    <property type="term" value="F:phosphatidylinositol binding"/>
    <property type="evidence" value="ECO:0007669"/>
    <property type="project" value="InterPro"/>
</dbReference>
<dbReference type="PROSITE" id="PS50195">
    <property type="entry name" value="PX"/>
    <property type="match status" value="1"/>
</dbReference>
<dbReference type="GO" id="GO:0005768">
    <property type="term" value="C:endosome"/>
    <property type="evidence" value="ECO:0007669"/>
    <property type="project" value="UniProtKB-ARBA"/>
</dbReference>
<dbReference type="Pfam" id="PF00787">
    <property type="entry name" value="PX"/>
    <property type="match status" value="1"/>
</dbReference>
<dbReference type="InterPro" id="IPR051366">
    <property type="entry name" value="DEF8"/>
</dbReference>
<dbReference type="Proteomes" id="UP000583929">
    <property type="component" value="Unassembled WGS sequence"/>
</dbReference>
<evidence type="ECO:0000256" key="4">
    <source>
        <dbReference type="ARBA" id="ARBA00022833"/>
    </source>
</evidence>
<dbReference type="PANTHER" id="PTHR12326">
    <property type="entry name" value="PLECKSTRIN HOMOLOGY DOMAIN CONTAINING PROTEIN"/>
    <property type="match status" value="1"/>
</dbReference>
<evidence type="ECO:0000313" key="8">
    <source>
        <dbReference type="Proteomes" id="UP000583929"/>
    </source>
</evidence>
<dbReference type="GO" id="GO:0008270">
    <property type="term" value="F:zinc ion binding"/>
    <property type="evidence" value="ECO:0007669"/>
    <property type="project" value="UniProtKB-KW"/>
</dbReference>
<dbReference type="InterPro" id="IPR036871">
    <property type="entry name" value="PX_dom_sf"/>
</dbReference>
<accession>A0A7J6EUZ5</accession>
<dbReference type="Gene3D" id="3.30.1520.10">
    <property type="entry name" value="Phox-like domain"/>
    <property type="match status" value="1"/>
</dbReference>
<dbReference type="AlphaFoldDB" id="A0A7J6EUZ5"/>
<dbReference type="SMART" id="SM00312">
    <property type="entry name" value="PX"/>
    <property type="match status" value="1"/>
</dbReference>
<evidence type="ECO:0000256" key="2">
    <source>
        <dbReference type="ARBA" id="ARBA00022737"/>
    </source>
</evidence>
<keyword evidence="4" id="KW-0862">Zinc</keyword>
<comment type="caution">
    <text evidence="7">The sequence shown here is derived from an EMBL/GenBank/DDBJ whole genome shotgun (WGS) entry which is preliminary data.</text>
</comment>
<protein>
    <recommendedName>
        <fullName evidence="6">PX domain-containing protein</fullName>
    </recommendedName>
</protein>
<evidence type="ECO:0000256" key="5">
    <source>
        <dbReference type="SAM" id="MobiDB-lite"/>
    </source>
</evidence>
<proteinExistence type="predicted"/>
<gene>
    <name evidence="7" type="ORF">G4B88_016710</name>
</gene>
<evidence type="ECO:0000259" key="6">
    <source>
        <dbReference type="PROSITE" id="PS50195"/>
    </source>
</evidence>
<evidence type="ECO:0000256" key="1">
    <source>
        <dbReference type="ARBA" id="ARBA00022723"/>
    </source>
</evidence>
<keyword evidence="1" id="KW-0479">Metal-binding</keyword>
<keyword evidence="3" id="KW-0863">Zinc-finger</keyword>
<organism evidence="7 8">
    <name type="scientific">Cannabis sativa</name>
    <name type="common">Hemp</name>
    <name type="synonym">Marijuana</name>
    <dbReference type="NCBI Taxonomy" id="3483"/>
    <lineage>
        <taxon>Eukaryota</taxon>
        <taxon>Viridiplantae</taxon>
        <taxon>Streptophyta</taxon>
        <taxon>Embryophyta</taxon>
        <taxon>Tracheophyta</taxon>
        <taxon>Spermatophyta</taxon>
        <taxon>Magnoliopsida</taxon>
        <taxon>eudicotyledons</taxon>
        <taxon>Gunneridae</taxon>
        <taxon>Pentapetalae</taxon>
        <taxon>rosids</taxon>
        <taxon>fabids</taxon>
        <taxon>Rosales</taxon>
        <taxon>Cannabaceae</taxon>
        <taxon>Cannabis</taxon>
    </lineage>
</organism>
<dbReference type="SUPFAM" id="SSF64268">
    <property type="entry name" value="PX domain"/>
    <property type="match status" value="1"/>
</dbReference>
<evidence type="ECO:0000313" key="7">
    <source>
        <dbReference type="EMBL" id="KAF4361500.1"/>
    </source>
</evidence>
<evidence type="ECO:0000256" key="3">
    <source>
        <dbReference type="ARBA" id="ARBA00022771"/>
    </source>
</evidence>
<feature type="compositionally biased region" description="Polar residues" evidence="5">
    <location>
        <begin position="432"/>
        <end position="441"/>
    </location>
</feature>
<dbReference type="GO" id="GO:0016020">
    <property type="term" value="C:membrane"/>
    <property type="evidence" value="ECO:0007669"/>
    <property type="project" value="UniProtKB-ARBA"/>
</dbReference>
<dbReference type="PANTHER" id="PTHR12326:SF3">
    <property type="entry name" value="DIFFERENTIALLY EXPRESSED IN FDCP 8 HOMOLOG"/>
    <property type="match status" value="1"/>
</dbReference>
<feature type="domain" description="PX" evidence="6">
    <location>
        <begin position="669"/>
        <end position="789"/>
    </location>
</feature>